<protein>
    <submittedName>
        <fullName evidence="1">Uncharacterized protein</fullName>
    </submittedName>
</protein>
<comment type="caution">
    <text evidence="1">The sequence shown here is derived from an EMBL/GenBank/DDBJ whole genome shotgun (WGS) entry which is preliminary data.</text>
</comment>
<dbReference type="Proteomes" id="UP000003704">
    <property type="component" value="Unassembled WGS sequence"/>
</dbReference>
<reference evidence="1 2" key="1">
    <citation type="journal article" date="2012" name="J. Bacteriol.">
        <title>Genome Sequence of n-Alkane-Degrading Hydrocarboniphaga effusa Strain AP103T (ATCC BAA-332T).</title>
        <authorList>
            <person name="Chang H.K."/>
            <person name="Zylstra G.J."/>
            <person name="Chae J.C."/>
        </authorList>
    </citation>
    <scope>NUCLEOTIDE SEQUENCE [LARGE SCALE GENOMIC DNA]</scope>
    <source>
        <strain evidence="1 2">AP103</strain>
    </source>
</reference>
<accession>I8I3H4</accession>
<evidence type="ECO:0000313" key="1">
    <source>
        <dbReference type="EMBL" id="EIT70576.1"/>
    </source>
</evidence>
<sequence>MIANPFIGSLIGFLYFCAGSSSAVAIYAKLSNPHYYPMWVGFSLQRSNESDAVIGFFRQFQAFLHRMKMRDVSSTYSPWVVDASAIRLLQSADMRSIADQQAPIRGVMERQARRDGKRPLSSKRIAALDG</sequence>
<keyword evidence="2" id="KW-1185">Reference proteome</keyword>
<dbReference type="EMBL" id="AKGD01000001">
    <property type="protein sequence ID" value="EIT70576.1"/>
    <property type="molecule type" value="Genomic_DNA"/>
</dbReference>
<gene>
    <name evidence="1" type="ORF">WQQ_07130</name>
</gene>
<proteinExistence type="predicted"/>
<organism evidence="1 2">
    <name type="scientific">Hydrocarboniphaga effusa AP103</name>
    <dbReference type="NCBI Taxonomy" id="1172194"/>
    <lineage>
        <taxon>Bacteria</taxon>
        <taxon>Pseudomonadati</taxon>
        <taxon>Pseudomonadota</taxon>
        <taxon>Gammaproteobacteria</taxon>
        <taxon>Nevskiales</taxon>
        <taxon>Nevskiaceae</taxon>
        <taxon>Hydrocarboniphaga</taxon>
    </lineage>
</organism>
<evidence type="ECO:0000313" key="2">
    <source>
        <dbReference type="Proteomes" id="UP000003704"/>
    </source>
</evidence>
<dbReference type="RefSeq" id="WP_007183669.1">
    <property type="nucleotide sequence ID" value="NZ_AKGD01000001.1"/>
</dbReference>
<dbReference type="AlphaFoldDB" id="I8I3H4"/>
<name>I8I3H4_9GAMM</name>
<dbReference type="STRING" id="1172194.WQQ_07130"/>